<protein>
    <submittedName>
        <fullName evidence="1">Uncharacterized protein</fullName>
    </submittedName>
</protein>
<gene>
    <name evidence="1" type="ORF">LTRI10_LOCUS35462</name>
</gene>
<reference evidence="1 2" key="1">
    <citation type="submission" date="2024-04" db="EMBL/GenBank/DDBJ databases">
        <authorList>
            <person name="Fracassetti M."/>
        </authorList>
    </citation>
    <scope>NUCLEOTIDE SEQUENCE [LARGE SCALE GENOMIC DNA]</scope>
</reference>
<dbReference type="Proteomes" id="UP001497516">
    <property type="component" value="Chromosome 6"/>
</dbReference>
<dbReference type="AlphaFoldDB" id="A0AAV2FBZ5"/>
<evidence type="ECO:0000313" key="1">
    <source>
        <dbReference type="EMBL" id="CAL1395000.1"/>
    </source>
</evidence>
<evidence type="ECO:0000313" key="2">
    <source>
        <dbReference type="Proteomes" id="UP001497516"/>
    </source>
</evidence>
<dbReference type="EMBL" id="OZ034819">
    <property type="protein sequence ID" value="CAL1395000.1"/>
    <property type="molecule type" value="Genomic_DNA"/>
</dbReference>
<proteinExistence type="predicted"/>
<accession>A0AAV2FBZ5</accession>
<name>A0AAV2FBZ5_9ROSI</name>
<organism evidence="1 2">
    <name type="scientific">Linum trigynum</name>
    <dbReference type="NCBI Taxonomy" id="586398"/>
    <lineage>
        <taxon>Eukaryota</taxon>
        <taxon>Viridiplantae</taxon>
        <taxon>Streptophyta</taxon>
        <taxon>Embryophyta</taxon>
        <taxon>Tracheophyta</taxon>
        <taxon>Spermatophyta</taxon>
        <taxon>Magnoliopsida</taxon>
        <taxon>eudicotyledons</taxon>
        <taxon>Gunneridae</taxon>
        <taxon>Pentapetalae</taxon>
        <taxon>rosids</taxon>
        <taxon>fabids</taxon>
        <taxon>Malpighiales</taxon>
        <taxon>Linaceae</taxon>
        <taxon>Linum</taxon>
    </lineage>
</organism>
<sequence length="233" mass="26388">MLAQFYHPFPDDPVYMSQHPPPAPCEVLYLSDLSVETVDVPFWDCNSGRDSYPSFHGHVVAGDVLYVVVSRCLYGLDMVNLEWSIIDDRGRSASLSLMMYQVSFFRNSNCSSVVRGGKSFLVKMVSDLEESLFLKEDRDSVVELDDLSEFVRKETKDYFINGLAVVPFGNDGDENSNVFCIFMWYRNYEGRCDDLFRICRITVVDNGALVLLHAHLPVTVRPVPEGRDGSVSL</sequence>
<keyword evidence="2" id="KW-1185">Reference proteome</keyword>